<reference evidence="3 4" key="1">
    <citation type="submission" date="2019-09" db="EMBL/GenBank/DDBJ databases">
        <title>Hybrid Assembly of the complete Genome of the Deep-Sea Bacterium Moritella marina from long Nanopore and Illumina reads.</title>
        <authorList>
            <person name="Magin S."/>
            <person name="Georgoulis A."/>
            <person name="Papadimitriou K."/>
            <person name="Iliakis G."/>
            <person name="Vorgias C.E."/>
        </authorList>
    </citation>
    <scope>NUCLEOTIDE SEQUENCE [LARGE SCALE GENOMIC DNA]</scope>
    <source>
        <strain evidence="3 4">MP-1</strain>
    </source>
</reference>
<evidence type="ECO:0000313" key="4">
    <source>
        <dbReference type="Proteomes" id="UP000327424"/>
    </source>
</evidence>
<sequence length="541" mass="60428">MKKTALSIACISLLISACDDSNSTAAQVTNKKPQQTTTTAVEIKASDITPISAMLIAFSAPGVTAINAVQVINIKANFGDASIDSTTGKMHFKPYVSDSRTVNAEISAAQHNYQFEINYQIDNNIYTLNGSALPLYNGKSNKPMVRFSKVALDGTVLSSEDQARAANASDWSCVTDNSSELMWQVPQANGKYAFDATYYWGDRTINNRDYSEASCILGNDCNTDNLVAVANTEKLCGRSDWRLATQAEWQTLLDKKLFDEDAKQSPINNFYFPYVDSNFDEAYWTNSFTIYANGHDISPVDGDWQGSNALVGDAHVMWMGEDFDFANMPPRSTNEPHFTMLVNGTVIPDKKDNEVPEITAPLTPQSIANDVDENANWKSRFVKHGPLGQALVKQESANWTCTSDLAYKSALPNTQILWQRISKTEPLKNHAQAVEYAKQINQANECGQTNWRLPTQNELKSLLINVEPFAFEFYRAGYITSVLNDTIVEENSYYWTSSVDSYKPETKHWAVAFQDIWADSGRVQNTEMHRVRLISTTRLQP</sequence>
<keyword evidence="1" id="KW-0732">Signal</keyword>
<dbReference type="PROSITE" id="PS51257">
    <property type="entry name" value="PROKAR_LIPOPROTEIN"/>
    <property type="match status" value="1"/>
</dbReference>
<organism evidence="3 4">
    <name type="scientific">Moritella marina ATCC 15381</name>
    <dbReference type="NCBI Taxonomy" id="1202962"/>
    <lineage>
        <taxon>Bacteria</taxon>
        <taxon>Pseudomonadati</taxon>
        <taxon>Pseudomonadota</taxon>
        <taxon>Gammaproteobacteria</taxon>
        <taxon>Alteromonadales</taxon>
        <taxon>Moritellaceae</taxon>
        <taxon>Moritella</taxon>
    </lineage>
</organism>
<accession>A0A5J6WHP3</accession>
<feature type="domain" description="Lcl C-terminal" evidence="2">
    <location>
        <begin position="413"/>
        <end position="534"/>
    </location>
</feature>
<dbReference type="OrthoDB" id="9815730at2"/>
<dbReference type="Pfam" id="PF07603">
    <property type="entry name" value="Lcl_C"/>
    <property type="match status" value="2"/>
</dbReference>
<dbReference type="EMBL" id="CP044399">
    <property type="protein sequence ID" value="QFI37074.1"/>
    <property type="molecule type" value="Genomic_DNA"/>
</dbReference>
<feature type="domain" description="Lcl C-terminal" evidence="2">
    <location>
        <begin position="173"/>
        <end position="288"/>
    </location>
</feature>
<name>A0A5J6WHP3_MORMI</name>
<feature type="chain" id="PRO_5023930549" evidence="1">
    <location>
        <begin position="26"/>
        <end position="541"/>
    </location>
</feature>
<dbReference type="AlphaFoldDB" id="A0A5J6WHP3"/>
<dbReference type="RefSeq" id="WP_019439316.1">
    <property type="nucleotide sequence ID" value="NZ_ALOE01000001.1"/>
</dbReference>
<protein>
    <submittedName>
        <fullName evidence="3">DUF1566 domain-containing protein</fullName>
    </submittedName>
</protein>
<evidence type="ECO:0000256" key="1">
    <source>
        <dbReference type="SAM" id="SignalP"/>
    </source>
</evidence>
<proteinExistence type="predicted"/>
<evidence type="ECO:0000259" key="2">
    <source>
        <dbReference type="Pfam" id="PF07603"/>
    </source>
</evidence>
<feature type="signal peptide" evidence="1">
    <location>
        <begin position="1"/>
        <end position="25"/>
    </location>
</feature>
<dbReference type="Proteomes" id="UP000327424">
    <property type="component" value="Chromosome"/>
</dbReference>
<dbReference type="KEGG" id="mmaa:FR932_04135"/>
<dbReference type="InterPro" id="IPR011460">
    <property type="entry name" value="Lcl_C"/>
</dbReference>
<gene>
    <name evidence="3" type="ORF">FR932_04135</name>
</gene>
<keyword evidence="4" id="KW-1185">Reference proteome</keyword>
<evidence type="ECO:0000313" key="3">
    <source>
        <dbReference type="EMBL" id="QFI37074.1"/>
    </source>
</evidence>